<dbReference type="GO" id="GO:0015288">
    <property type="term" value="F:porin activity"/>
    <property type="evidence" value="ECO:0007669"/>
    <property type="project" value="UniProtKB-KW"/>
</dbReference>
<dbReference type="GO" id="GO:0009279">
    <property type="term" value="C:cell outer membrane"/>
    <property type="evidence" value="ECO:0007669"/>
    <property type="project" value="UniProtKB-SubCell"/>
</dbReference>
<evidence type="ECO:0000256" key="9">
    <source>
        <dbReference type="ARBA" id="ARBA00023065"/>
    </source>
</evidence>
<keyword evidence="9" id="KW-0406">Ion transport</keyword>
<evidence type="ECO:0000256" key="11">
    <source>
        <dbReference type="ARBA" id="ARBA00023136"/>
    </source>
</evidence>
<evidence type="ECO:0000256" key="10">
    <source>
        <dbReference type="ARBA" id="ARBA00023114"/>
    </source>
</evidence>
<evidence type="ECO:0000256" key="5">
    <source>
        <dbReference type="ARBA" id="ARBA00022597"/>
    </source>
</evidence>
<feature type="domain" description="SLBB" evidence="17">
    <location>
        <begin position="193"/>
        <end position="274"/>
    </location>
</feature>
<reference evidence="18" key="1">
    <citation type="submission" date="2023-07" db="EMBL/GenBank/DDBJ databases">
        <title>Genomic Encyclopedia of Type Strains, Phase IV (KMG-IV): sequencing the most valuable type-strain genomes for metagenomic binning, comparative biology and taxonomic classification.</title>
        <authorList>
            <person name="Goeker M."/>
        </authorList>
    </citation>
    <scope>NUCLEOTIDE SEQUENCE</scope>
    <source>
        <strain evidence="18">DSM 24202</strain>
    </source>
</reference>
<dbReference type="InterPro" id="IPR003715">
    <property type="entry name" value="Poly_export_N"/>
</dbReference>
<comment type="subcellular location">
    <subcellularLocation>
        <location evidence="1">Cell outer membrane</location>
        <topology evidence="1">Multi-pass membrane protein</topology>
    </subcellularLocation>
</comment>
<sequence length="363" mass="39623">MLRKWFIVAVLMSIGLYAQSNQWNASALRPGDVLAISVFRMAEFDTKARIEEDGSFRFPLCGEIRAAGLNTKDVANVIAEKLSQQITTPHVDVFVETWGPRTVYILGEVKNSGMSLELPTNGNMTALQAISAAGGFTESADPLKVAVLRRDSGKQQLTRMPIDVSALISKDSGGDEFILFPEDTIIVPKAPPVYVSGLVEKPGLFYINTQRPPLCSEMITRAGGLSEGANAENVQIVRTLADGSRRMLGVPLREIQDGAYEKDVVVEPGDDVVVTNAAQIYVLGEVKSPGPLVLNPGVVVTASRAIALCGGFTQIAKQNDVLLIRENKISILNMKKLYTDEENLRHDVVLQYGDIIYIKESMW</sequence>
<proteinExistence type="inferred from homology"/>
<dbReference type="InterPro" id="IPR054765">
    <property type="entry name" value="SLBB_dom"/>
</dbReference>
<evidence type="ECO:0000256" key="6">
    <source>
        <dbReference type="ARBA" id="ARBA00022692"/>
    </source>
</evidence>
<feature type="domain" description="SLBB" evidence="17">
    <location>
        <begin position="279"/>
        <end position="358"/>
    </location>
</feature>
<evidence type="ECO:0000256" key="15">
    <source>
        <dbReference type="SAM" id="SignalP"/>
    </source>
</evidence>
<dbReference type="GO" id="GO:0046930">
    <property type="term" value="C:pore complex"/>
    <property type="evidence" value="ECO:0007669"/>
    <property type="project" value="UniProtKB-KW"/>
</dbReference>
<dbReference type="PANTHER" id="PTHR33619">
    <property type="entry name" value="POLYSACCHARIDE EXPORT PROTEIN GFCE-RELATED"/>
    <property type="match status" value="1"/>
</dbReference>
<feature type="chain" id="PRO_5042252046" evidence="15">
    <location>
        <begin position="21"/>
        <end position="363"/>
    </location>
</feature>
<evidence type="ECO:0000256" key="12">
    <source>
        <dbReference type="ARBA" id="ARBA00023139"/>
    </source>
</evidence>
<gene>
    <name evidence="18" type="ORF">J3R75_000874</name>
</gene>
<feature type="domain" description="SLBB" evidence="17">
    <location>
        <begin position="102"/>
        <end position="187"/>
    </location>
</feature>
<evidence type="ECO:0000256" key="7">
    <source>
        <dbReference type="ARBA" id="ARBA00022729"/>
    </source>
</evidence>
<name>A0AAE3VE33_9BACT</name>
<keyword evidence="19" id="KW-1185">Reference proteome</keyword>
<evidence type="ECO:0000259" key="17">
    <source>
        <dbReference type="Pfam" id="PF22461"/>
    </source>
</evidence>
<evidence type="ECO:0000259" key="16">
    <source>
        <dbReference type="Pfam" id="PF02563"/>
    </source>
</evidence>
<comment type="caution">
    <text evidence="18">The sequence shown here is derived from an EMBL/GenBank/DDBJ whole genome shotgun (WGS) entry which is preliminary data.</text>
</comment>
<keyword evidence="5" id="KW-0762">Sugar transport</keyword>
<evidence type="ECO:0000256" key="13">
    <source>
        <dbReference type="ARBA" id="ARBA00023237"/>
    </source>
</evidence>
<organism evidence="18 19">
    <name type="scientific">Oligosphaera ethanolica</name>
    <dbReference type="NCBI Taxonomy" id="760260"/>
    <lineage>
        <taxon>Bacteria</taxon>
        <taxon>Pseudomonadati</taxon>
        <taxon>Lentisphaerota</taxon>
        <taxon>Oligosphaeria</taxon>
        <taxon>Oligosphaerales</taxon>
        <taxon>Oligosphaeraceae</taxon>
        <taxon>Oligosphaera</taxon>
    </lineage>
</organism>
<evidence type="ECO:0000256" key="2">
    <source>
        <dbReference type="ARBA" id="ARBA00009450"/>
    </source>
</evidence>
<evidence type="ECO:0000256" key="4">
    <source>
        <dbReference type="ARBA" id="ARBA00022452"/>
    </source>
</evidence>
<evidence type="ECO:0000256" key="1">
    <source>
        <dbReference type="ARBA" id="ARBA00004571"/>
    </source>
</evidence>
<evidence type="ECO:0000313" key="19">
    <source>
        <dbReference type="Proteomes" id="UP001238163"/>
    </source>
</evidence>
<comment type="similarity">
    <text evidence="2">Belongs to the BexD/CtrA/VexA family.</text>
</comment>
<keyword evidence="3" id="KW-0813">Transport</keyword>
<dbReference type="Gene3D" id="3.10.560.10">
    <property type="entry name" value="Outer membrane lipoprotein wza domain like"/>
    <property type="match status" value="3"/>
</dbReference>
<accession>A0AAE3VE33</accession>
<keyword evidence="14" id="KW-0449">Lipoprotein</keyword>
<evidence type="ECO:0000256" key="3">
    <source>
        <dbReference type="ARBA" id="ARBA00022448"/>
    </source>
</evidence>
<dbReference type="PANTHER" id="PTHR33619:SF3">
    <property type="entry name" value="POLYSACCHARIDE EXPORT PROTEIN GFCE-RELATED"/>
    <property type="match status" value="1"/>
</dbReference>
<dbReference type="AlphaFoldDB" id="A0AAE3VE33"/>
<keyword evidence="11" id="KW-0472">Membrane</keyword>
<dbReference type="GO" id="GO:0015159">
    <property type="term" value="F:polysaccharide transmembrane transporter activity"/>
    <property type="evidence" value="ECO:0007669"/>
    <property type="project" value="InterPro"/>
</dbReference>
<keyword evidence="13" id="KW-0998">Cell outer membrane</keyword>
<keyword evidence="12" id="KW-0564">Palmitate</keyword>
<keyword evidence="6" id="KW-0812">Transmembrane</keyword>
<evidence type="ECO:0000256" key="14">
    <source>
        <dbReference type="ARBA" id="ARBA00023288"/>
    </source>
</evidence>
<evidence type="ECO:0000256" key="8">
    <source>
        <dbReference type="ARBA" id="ARBA00023047"/>
    </source>
</evidence>
<keyword evidence="7 15" id="KW-0732">Signal</keyword>
<dbReference type="EMBL" id="JAUSVL010000001">
    <property type="protein sequence ID" value="MDQ0288767.1"/>
    <property type="molecule type" value="Genomic_DNA"/>
</dbReference>
<dbReference type="Pfam" id="PF02563">
    <property type="entry name" value="Poly_export"/>
    <property type="match status" value="1"/>
</dbReference>
<dbReference type="RefSeq" id="WP_307260101.1">
    <property type="nucleotide sequence ID" value="NZ_JAUSVL010000001.1"/>
</dbReference>
<keyword evidence="8" id="KW-0625">Polysaccharide transport</keyword>
<feature type="domain" description="Polysaccharide export protein N-terminal" evidence="16">
    <location>
        <begin position="27"/>
        <end position="95"/>
    </location>
</feature>
<keyword evidence="4" id="KW-1134">Transmembrane beta strand</keyword>
<dbReference type="Proteomes" id="UP001238163">
    <property type="component" value="Unassembled WGS sequence"/>
</dbReference>
<dbReference type="GO" id="GO:0006811">
    <property type="term" value="P:monoatomic ion transport"/>
    <property type="evidence" value="ECO:0007669"/>
    <property type="project" value="UniProtKB-KW"/>
</dbReference>
<dbReference type="Pfam" id="PF22461">
    <property type="entry name" value="SLBB_2"/>
    <property type="match status" value="3"/>
</dbReference>
<evidence type="ECO:0000313" key="18">
    <source>
        <dbReference type="EMBL" id="MDQ0288767.1"/>
    </source>
</evidence>
<protein>
    <submittedName>
        <fullName evidence="18">Protein involved in polysaccharide export with SLBB domain</fullName>
    </submittedName>
</protein>
<feature type="signal peptide" evidence="15">
    <location>
        <begin position="1"/>
        <end position="20"/>
    </location>
</feature>
<keyword evidence="10" id="KW-0626">Porin</keyword>
<dbReference type="InterPro" id="IPR049712">
    <property type="entry name" value="Poly_export"/>
</dbReference>